<evidence type="ECO:0000313" key="8">
    <source>
        <dbReference type="EMBL" id="CAF0864167.1"/>
    </source>
</evidence>
<dbReference type="Proteomes" id="UP000663829">
    <property type="component" value="Unassembled WGS sequence"/>
</dbReference>
<evidence type="ECO:0000313" key="10">
    <source>
        <dbReference type="EMBL" id="CAF3648958.1"/>
    </source>
</evidence>
<proteinExistence type="predicted"/>
<evidence type="ECO:0000313" key="11">
    <source>
        <dbReference type="Proteomes" id="UP000663829"/>
    </source>
</evidence>
<feature type="compositionally biased region" description="Acidic residues" evidence="6">
    <location>
        <begin position="660"/>
        <end position="682"/>
    </location>
</feature>
<evidence type="ECO:0000256" key="5">
    <source>
        <dbReference type="ARBA" id="ARBA00023273"/>
    </source>
</evidence>
<evidence type="ECO:0000313" key="9">
    <source>
        <dbReference type="EMBL" id="CAF3621087.1"/>
    </source>
</evidence>
<organism evidence="7 11">
    <name type="scientific">Didymodactylos carnosus</name>
    <dbReference type="NCBI Taxonomy" id="1234261"/>
    <lineage>
        <taxon>Eukaryota</taxon>
        <taxon>Metazoa</taxon>
        <taxon>Spiralia</taxon>
        <taxon>Gnathifera</taxon>
        <taxon>Rotifera</taxon>
        <taxon>Eurotatoria</taxon>
        <taxon>Bdelloidea</taxon>
        <taxon>Philodinida</taxon>
        <taxon>Philodinidae</taxon>
        <taxon>Didymodactylos</taxon>
    </lineage>
</organism>
<dbReference type="Pfam" id="PF04712">
    <property type="entry name" value="Radial_spoke"/>
    <property type="match status" value="1"/>
</dbReference>
<evidence type="ECO:0000313" key="7">
    <source>
        <dbReference type="EMBL" id="CAF0833974.1"/>
    </source>
</evidence>
<keyword evidence="11" id="KW-1185">Reference proteome</keyword>
<sequence length="682" mass="78409">MSMREKGSSLLKDKNDMALAYTINVQTPAQLVDIMTEQGIYLPMNISLYQISNIRFILITQRLRQIPFDIIKIEDSWFIDRILNDAILEYLKCGDRLLVVNNTMISELDETDIFKFILYSSLPIVLWVTWDADTYLKNQAALEQGAYENAYINAKAYLLKTTSYLDISLYDHLSLILAQAIRYSSVNMADLFEKLSRDIKSHTQGTMIKTYLRDPHEKSSKMDITLLQRELLKTKSRELLQPDDFVIKSVPYVMDVAYFCSSAGYGMHMSEFILIWAAMKKLENQIEYLDMKFWGKIFGIYCDYYIIQLVTTQDVLPDEIDISDPFPRKKHSRHKSVVMIDGKQEKTMKSTYKKKDNSAQKSKIQSMWQPSLEIPAEERGKGINYFTYFVCNSPGFPWQKLPDAKPLYIQQARQIRSLFTGCLTAQVNGYPPFEGVEKDYLRAQIARITATTHVAPAGHFIATEDGEEMFEGRDEGAGIELNPDNEAIDITSEMLASESLDRWVHHVQEILPQGRTSFWKPEKSLSDVSEEDEENEQTEIDEIQIPAPLLQPINEDKELPYMRDKQKLWSVGLTLNVMHEYALCYLRSNVWPGAFTLAQSANFINLYVGWGQKYEPFEPAKPSAPQHEYSTKFDDATLIEINDPTVEQEQVAKEIKEAAEETGTEETDVTDYDGSEETSDED</sequence>
<reference evidence="7" key="1">
    <citation type="submission" date="2021-02" db="EMBL/GenBank/DDBJ databases">
        <authorList>
            <person name="Nowell W R."/>
        </authorList>
    </citation>
    <scope>NUCLEOTIDE SEQUENCE</scope>
</reference>
<keyword evidence="5" id="KW-0966">Cell projection</keyword>
<keyword evidence="4" id="KW-0206">Cytoskeleton</keyword>
<evidence type="ECO:0000256" key="4">
    <source>
        <dbReference type="ARBA" id="ARBA00023212"/>
    </source>
</evidence>
<evidence type="ECO:0000256" key="3">
    <source>
        <dbReference type="ARBA" id="ARBA00023069"/>
    </source>
</evidence>
<dbReference type="InterPro" id="IPR006802">
    <property type="entry name" value="Radial_spoke"/>
</dbReference>
<feature type="compositionally biased region" description="Basic and acidic residues" evidence="6">
    <location>
        <begin position="650"/>
        <end position="659"/>
    </location>
</feature>
<accession>A0A813UXC5</accession>
<dbReference type="Proteomes" id="UP000682733">
    <property type="component" value="Unassembled WGS sequence"/>
</dbReference>
<dbReference type="OrthoDB" id="272202at2759"/>
<name>A0A813UXC5_9BILA</name>
<dbReference type="Proteomes" id="UP000677228">
    <property type="component" value="Unassembled WGS sequence"/>
</dbReference>
<dbReference type="AlphaFoldDB" id="A0A813UXC5"/>
<evidence type="ECO:0000256" key="6">
    <source>
        <dbReference type="SAM" id="MobiDB-lite"/>
    </source>
</evidence>
<dbReference type="PANTHER" id="PTHR13159:SF0">
    <property type="entry name" value="RADIAL SPOKE HEAD 6 HOMOLOG A"/>
    <property type="match status" value="1"/>
</dbReference>
<dbReference type="Proteomes" id="UP000681722">
    <property type="component" value="Unassembled WGS sequence"/>
</dbReference>
<gene>
    <name evidence="7" type="ORF">GPM918_LOCUS5204</name>
    <name evidence="8" type="ORF">OVA965_LOCUS7789</name>
    <name evidence="9" type="ORF">SRO942_LOCUS5204</name>
    <name evidence="10" type="ORF">TMI583_LOCUS7784</name>
</gene>
<comment type="caution">
    <text evidence="7">The sequence shown here is derived from an EMBL/GenBank/DDBJ whole genome shotgun (WGS) entry which is preliminary data.</text>
</comment>
<dbReference type="GO" id="GO:0060294">
    <property type="term" value="P:cilium movement involved in cell motility"/>
    <property type="evidence" value="ECO:0007669"/>
    <property type="project" value="InterPro"/>
</dbReference>
<dbReference type="EMBL" id="CAJOBA010002533">
    <property type="protein sequence ID" value="CAF3648958.1"/>
    <property type="molecule type" value="Genomic_DNA"/>
</dbReference>
<keyword evidence="2" id="KW-0963">Cytoplasm</keyword>
<dbReference type="EMBL" id="CAJNOQ010000744">
    <property type="protein sequence ID" value="CAF0833974.1"/>
    <property type="molecule type" value="Genomic_DNA"/>
</dbReference>
<dbReference type="EMBL" id="CAJOBC010000744">
    <property type="protein sequence ID" value="CAF3621087.1"/>
    <property type="molecule type" value="Genomic_DNA"/>
</dbReference>
<keyword evidence="3" id="KW-0969">Cilium</keyword>
<dbReference type="EMBL" id="CAJNOK010002534">
    <property type="protein sequence ID" value="CAF0864167.1"/>
    <property type="molecule type" value="Genomic_DNA"/>
</dbReference>
<dbReference type="GO" id="GO:0001534">
    <property type="term" value="C:radial spoke"/>
    <property type="evidence" value="ECO:0007669"/>
    <property type="project" value="InterPro"/>
</dbReference>
<evidence type="ECO:0000256" key="1">
    <source>
        <dbReference type="ARBA" id="ARBA00004430"/>
    </source>
</evidence>
<dbReference type="GO" id="GO:0035082">
    <property type="term" value="P:axoneme assembly"/>
    <property type="evidence" value="ECO:0007669"/>
    <property type="project" value="TreeGrafter"/>
</dbReference>
<protein>
    <submittedName>
        <fullName evidence="7">Uncharacterized protein</fullName>
    </submittedName>
</protein>
<comment type="subcellular location">
    <subcellularLocation>
        <location evidence="1">Cytoplasm</location>
        <location evidence="1">Cytoskeleton</location>
        <location evidence="1">Cilium axoneme</location>
    </subcellularLocation>
</comment>
<dbReference type="PANTHER" id="PTHR13159">
    <property type="entry name" value="RADIAL SPOKEHEAD-RELATED"/>
    <property type="match status" value="1"/>
</dbReference>
<evidence type="ECO:0000256" key="2">
    <source>
        <dbReference type="ARBA" id="ARBA00022490"/>
    </source>
</evidence>
<feature type="region of interest" description="Disordered" evidence="6">
    <location>
        <begin position="649"/>
        <end position="682"/>
    </location>
</feature>